<protein>
    <submittedName>
        <fullName evidence="1">Uncharacterized protein</fullName>
    </submittedName>
</protein>
<dbReference type="Proteomes" id="UP000184212">
    <property type="component" value="Unassembled WGS sequence"/>
</dbReference>
<reference evidence="1 2" key="1">
    <citation type="submission" date="2016-11" db="EMBL/GenBank/DDBJ databases">
        <authorList>
            <person name="Jaros S."/>
            <person name="Januszkiewicz K."/>
            <person name="Wedrychowicz H."/>
        </authorList>
    </citation>
    <scope>NUCLEOTIDE SEQUENCE [LARGE SCALE GENOMIC DNA]</scope>
    <source>
        <strain evidence="1 2">DSM 24574</strain>
    </source>
</reference>
<organism evidence="1 2">
    <name type="scientific">Chryseolinea serpens</name>
    <dbReference type="NCBI Taxonomy" id="947013"/>
    <lineage>
        <taxon>Bacteria</taxon>
        <taxon>Pseudomonadati</taxon>
        <taxon>Bacteroidota</taxon>
        <taxon>Cytophagia</taxon>
        <taxon>Cytophagales</taxon>
        <taxon>Fulvivirgaceae</taxon>
        <taxon>Chryseolinea</taxon>
    </lineage>
</organism>
<gene>
    <name evidence="1" type="ORF">SAMN04488109_4856</name>
</gene>
<dbReference type="AlphaFoldDB" id="A0A1M5URD5"/>
<evidence type="ECO:0000313" key="2">
    <source>
        <dbReference type="Proteomes" id="UP000184212"/>
    </source>
</evidence>
<dbReference type="STRING" id="947013.SAMN04488109_4856"/>
<evidence type="ECO:0000313" key="1">
    <source>
        <dbReference type="EMBL" id="SHH65484.1"/>
    </source>
</evidence>
<sequence length="39" mass="4464">MPVVEISLYIVQKDHSGRKIRLEPPNLFLFRPQTGGTIL</sequence>
<accession>A0A1M5URD5</accession>
<proteinExistence type="predicted"/>
<dbReference type="EMBL" id="FQWQ01000003">
    <property type="protein sequence ID" value="SHH65484.1"/>
    <property type="molecule type" value="Genomic_DNA"/>
</dbReference>
<name>A0A1M5URD5_9BACT</name>
<keyword evidence="2" id="KW-1185">Reference proteome</keyword>